<evidence type="ECO:0000313" key="3">
    <source>
        <dbReference type="Proteomes" id="UP000198990"/>
    </source>
</evidence>
<protein>
    <submittedName>
        <fullName evidence="2">Uncharacterized protein</fullName>
    </submittedName>
</protein>
<feature type="transmembrane region" description="Helical" evidence="1">
    <location>
        <begin position="46"/>
        <end position="64"/>
    </location>
</feature>
<name>A0A1H7QKB6_9FLAO</name>
<dbReference type="Proteomes" id="UP000198990">
    <property type="component" value="Unassembled WGS sequence"/>
</dbReference>
<proteinExistence type="predicted"/>
<keyword evidence="1" id="KW-0472">Membrane</keyword>
<keyword evidence="1" id="KW-1133">Transmembrane helix</keyword>
<evidence type="ECO:0000313" key="2">
    <source>
        <dbReference type="EMBL" id="SEL48229.1"/>
    </source>
</evidence>
<accession>A0A1H7QKB6</accession>
<keyword evidence="3" id="KW-1185">Reference proteome</keyword>
<sequence length="66" mass="7470">MNNELKLLGAVLLLLISLVLGIRELRIRTSLGKNDYSRKSMNIKKCGGIIGLILVSVFLIYEYFNQ</sequence>
<organism evidence="2 3">
    <name type="scientific">Maribacter orientalis</name>
    <dbReference type="NCBI Taxonomy" id="228957"/>
    <lineage>
        <taxon>Bacteria</taxon>
        <taxon>Pseudomonadati</taxon>
        <taxon>Bacteroidota</taxon>
        <taxon>Flavobacteriia</taxon>
        <taxon>Flavobacteriales</taxon>
        <taxon>Flavobacteriaceae</taxon>
        <taxon>Maribacter</taxon>
    </lineage>
</organism>
<dbReference type="EMBL" id="FNZN01000004">
    <property type="protein sequence ID" value="SEL48229.1"/>
    <property type="molecule type" value="Genomic_DNA"/>
</dbReference>
<keyword evidence="1" id="KW-0812">Transmembrane</keyword>
<dbReference type="STRING" id="228957.SAMN04488008_1044"/>
<feature type="transmembrane region" description="Helical" evidence="1">
    <location>
        <begin position="6"/>
        <end position="25"/>
    </location>
</feature>
<gene>
    <name evidence="2" type="ORF">SAMN04488008_1044</name>
</gene>
<evidence type="ECO:0000256" key="1">
    <source>
        <dbReference type="SAM" id="Phobius"/>
    </source>
</evidence>
<reference evidence="3" key="1">
    <citation type="submission" date="2016-10" db="EMBL/GenBank/DDBJ databases">
        <authorList>
            <person name="Varghese N."/>
            <person name="Submissions S."/>
        </authorList>
    </citation>
    <scope>NUCLEOTIDE SEQUENCE [LARGE SCALE GENOMIC DNA]</scope>
    <source>
        <strain evidence="3">DSM 16471</strain>
    </source>
</reference>
<dbReference type="AlphaFoldDB" id="A0A1H7QKB6"/>